<name>A0A6V6YWR2_9FLAO</name>
<dbReference type="Proteomes" id="UP000530060">
    <property type="component" value="Unassembled WGS sequence"/>
</dbReference>
<comment type="subcellular location">
    <subcellularLocation>
        <location evidence="8">Cytoplasm</location>
    </subcellularLocation>
</comment>
<evidence type="ECO:0000256" key="8">
    <source>
        <dbReference type="HAMAP-Rule" id="MF_00140"/>
    </source>
</evidence>
<feature type="binding site" evidence="8">
    <location>
        <begin position="32"/>
        <end position="33"/>
    </location>
    <ligand>
        <name>ATP</name>
        <dbReference type="ChEBI" id="CHEBI:30616"/>
    </ligand>
</feature>
<evidence type="ECO:0000256" key="4">
    <source>
        <dbReference type="ARBA" id="ARBA00022840"/>
    </source>
</evidence>
<evidence type="ECO:0000256" key="9">
    <source>
        <dbReference type="RuleBase" id="RU363036"/>
    </source>
</evidence>
<dbReference type="Pfam" id="PF00579">
    <property type="entry name" value="tRNA-synt_1b"/>
    <property type="match status" value="1"/>
</dbReference>
<evidence type="ECO:0000256" key="2">
    <source>
        <dbReference type="ARBA" id="ARBA00022598"/>
    </source>
</evidence>
<dbReference type="FunFam" id="1.10.240.10:FF:000005">
    <property type="entry name" value="Tryptophan--tRNA ligase"/>
    <property type="match status" value="1"/>
</dbReference>
<dbReference type="Gene3D" id="1.10.240.10">
    <property type="entry name" value="Tyrosyl-Transfer RNA Synthetase"/>
    <property type="match status" value="1"/>
</dbReference>
<gene>
    <name evidence="8" type="primary">trpS</name>
    <name evidence="10" type="ORF">FLAT13_01824</name>
</gene>
<protein>
    <recommendedName>
        <fullName evidence="8">Tryptophan--tRNA ligase</fullName>
        <ecNumber evidence="8">6.1.1.2</ecNumber>
    </recommendedName>
    <alternativeName>
        <fullName evidence="8">Tryptophanyl-tRNA synthetase</fullName>
        <shortName evidence="8">TrpRS</shortName>
    </alternativeName>
</protein>
<evidence type="ECO:0000313" key="10">
    <source>
        <dbReference type="EMBL" id="CAD0003729.1"/>
    </source>
</evidence>
<comment type="function">
    <text evidence="8">Catalyzes the attachment of tryptophan to tRNA(Trp).</text>
</comment>
<dbReference type="SUPFAM" id="SSF52374">
    <property type="entry name" value="Nucleotidylyl transferase"/>
    <property type="match status" value="1"/>
</dbReference>
<keyword evidence="4 8" id="KW-0067">ATP-binding</keyword>
<feature type="binding site" evidence="8">
    <location>
        <begin position="24"/>
        <end position="26"/>
    </location>
    <ligand>
        <name>ATP</name>
        <dbReference type="ChEBI" id="CHEBI:30616"/>
    </ligand>
</feature>
<dbReference type="GO" id="GO:0006436">
    <property type="term" value="P:tryptophanyl-tRNA aminoacylation"/>
    <property type="evidence" value="ECO:0007669"/>
    <property type="project" value="UniProtKB-UniRule"/>
</dbReference>
<feature type="binding site" evidence="8">
    <location>
        <begin position="207"/>
        <end position="211"/>
    </location>
    <ligand>
        <name>ATP</name>
        <dbReference type="ChEBI" id="CHEBI:30616"/>
    </ligand>
</feature>
<dbReference type="HAMAP" id="MF_00140_B">
    <property type="entry name" value="Trp_tRNA_synth_B"/>
    <property type="match status" value="1"/>
</dbReference>
<feature type="short sequence motif" description="'HIGH' region" evidence="8">
    <location>
        <begin position="25"/>
        <end position="33"/>
    </location>
</feature>
<keyword evidence="6 8" id="KW-0030">Aminoacyl-tRNA synthetase</keyword>
<dbReference type="InterPro" id="IPR014729">
    <property type="entry name" value="Rossmann-like_a/b/a_fold"/>
</dbReference>
<proteinExistence type="inferred from homology"/>
<evidence type="ECO:0000313" key="11">
    <source>
        <dbReference type="Proteomes" id="UP000530060"/>
    </source>
</evidence>
<dbReference type="InterPro" id="IPR002306">
    <property type="entry name" value="Trp-tRNA-ligase"/>
</dbReference>
<dbReference type="PRINTS" id="PR01039">
    <property type="entry name" value="TRNASYNTHTRP"/>
</dbReference>
<dbReference type="EMBL" id="CAIJDP010000065">
    <property type="protein sequence ID" value="CAD0003729.1"/>
    <property type="molecule type" value="Genomic_DNA"/>
</dbReference>
<dbReference type="AlphaFoldDB" id="A0A6V6YWR2"/>
<feature type="binding site" evidence="8">
    <location>
        <begin position="161"/>
        <end position="163"/>
    </location>
    <ligand>
        <name>ATP</name>
        <dbReference type="ChEBI" id="CHEBI:30616"/>
    </ligand>
</feature>
<comment type="similarity">
    <text evidence="1 8 9">Belongs to the class-I aminoacyl-tRNA synthetase family.</text>
</comment>
<keyword evidence="3 8" id="KW-0547">Nucleotide-binding</keyword>
<feature type="binding site" evidence="8">
    <location>
        <position position="200"/>
    </location>
    <ligand>
        <name>ATP</name>
        <dbReference type="ChEBI" id="CHEBI:30616"/>
    </ligand>
</feature>
<feature type="binding site" evidence="8">
    <location>
        <position position="149"/>
    </location>
    <ligand>
        <name>L-tryptophan</name>
        <dbReference type="ChEBI" id="CHEBI:57912"/>
    </ligand>
</feature>
<keyword evidence="2 8" id="KW-0436">Ligase</keyword>
<dbReference type="InterPro" id="IPR002305">
    <property type="entry name" value="aa-tRNA-synth_Ic"/>
</dbReference>
<dbReference type="GO" id="GO:0005829">
    <property type="term" value="C:cytosol"/>
    <property type="evidence" value="ECO:0007669"/>
    <property type="project" value="TreeGrafter"/>
</dbReference>
<organism evidence="10 11">
    <name type="scientific">Flavobacterium salmonis</name>
    <dbReference type="NCBI Taxonomy" id="2654844"/>
    <lineage>
        <taxon>Bacteria</taxon>
        <taxon>Pseudomonadati</taxon>
        <taxon>Bacteroidota</taxon>
        <taxon>Flavobacteriia</taxon>
        <taxon>Flavobacteriales</taxon>
        <taxon>Flavobacteriaceae</taxon>
        <taxon>Flavobacterium</taxon>
    </lineage>
</organism>
<dbReference type="Gene3D" id="3.40.50.620">
    <property type="entry name" value="HUPs"/>
    <property type="match status" value="1"/>
</dbReference>
<comment type="caution">
    <text evidence="10">The sequence shown here is derived from an EMBL/GenBank/DDBJ whole genome shotgun (WGS) entry which is preliminary data.</text>
</comment>
<reference evidence="10 11" key="1">
    <citation type="submission" date="2020-06" db="EMBL/GenBank/DDBJ databases">
        <authorList>
            <person name="Criscuolo A."/>
        </authorList>
    </citation>
    <scope>NUCLEOTIDE SEQUENCE [LARGE SCALE GENOMIC DNA]</scope>
    <source>
        <strain evidence="11">CIP 111411</strain>
    </source>
</reference>
<keyword evidence="8" id="KW-0963">Cytoplasm</keyword>
<evidence type="ECO:0000256" key="3">
    <source>
        <dbReference type="ARBA" id="ARBA00022741"/>
    </source>
</evidence>
<comment type="subunit">
    <text evidence="8">Homodimer.</text>
</comment>
<dbReference type="CDD" id="cd00806">
    <property type="entry name" value="TrpRS_core"/>
    <property type="match status" value="1"/>
</dbReference>
<sequence length="339" mass="37927">MQKSLRTLQLEIRTRMAKILTGVQSTGTPHLGNLLGAIIPAIELSNNPANESYLFIADLHSITQIKDGKTLRENTYSTAAAWLACGLNPDKVTFYRQSDVAQTAELTWYLSCFFPYQRLTLAHSFKDKSDRLSDVNAGLFTYPMLMAADILLYDAEFVPVGKDQKQHIEITRDVASSFNRQMGETFVLPEAIIQEEGKLIPGTNGGKMSKSANNIINIFLDDKVLRKQIMSIETDSTPLEDPKNPDTCNAFAIYSLLANETQIAEMRANYLGGNYGYGHAKQALFELITEKFKTEREKYNYYINNLEEVDALLKKGAEKASVVADGVLARVREVLGFEK</sequence>
<dbReference type="InterPro" id="IPR024109">
    <property type="entry name" value="Trp-tRNA-ligase_bac-type"/>
</dbReference>
<dbReference type="InterPro" id="IPR050203">
    <property type="entry name" value="Trp-tRNA_synthetase"/>
</dbReference>
<evidence type="ECO:0000256" key="7">
    <source>
        <dbReference type="ARBA" id="ARBA00049929"/>
    </source>
</evidence>
<dbReference type="GO" id="GO:0004830">
    <property type="term" value="F:tryptophan-tRNA ligase activity"/>
    <property type="evidence" value="ECO:0007669"/>
    <property type="project" value="UniProtKB-UniRule"/>
</dbReference>
<dbReference type="PANTHER" id="PTHR43766">
    <property type="entry name" value="TRYPTOPHAN--TRNA LIGASE, MITOCHONDRIAL"/>
    <property type="match status" value="1"/>
</dbReference>
<dbReference type="PANTHER" id="PTHR43766:SF1">
    <property type="entry name" value="TRYPTOPHAN--TRNA LIGASE, MITOCHONDRIAL"/>
    <property type="match status" value="1"/>
</dbReference>
<evidence type="ECO:0000256" key="1">
    <source>
        <dbReference type="ARBA" id="ARBA00005594"/>
    </source>
</evidence>
<feature type="short sequence motif" description="'KMSKS' region" evidence="8">
    <location>
        <begin position="207"/>
        <end position="211"/>
    </location>
</feature>
<dbReference type="GO" id="GO:0005524">
    <property type="term" value="F:ATP binding"/>
    <property type="evidence" value="ECO:0007669"/>
    <property type="project" value="UniProtKB-UniRule"/>
</dbReference>
<evidence type="ECO:0000256" key="6">
    <source>
        <dbReference type="ARBA" id="ARBA00023146"/>
    </source>
</evidence>
<evidence type="ECO:0000256" key="5">
    <source>
        <dbReference type="ARBA" id="ARBA00022917"/>
    </source>
</evidence>
<dbReference type="EC" id="6.1.1.2" evidence="8"/>
<keyword evidence="5 8" id="KW-0648">Protein biosynthesis</keyword>
<dbReference type="NCBIfam" id="TIGR00233">
    <property type="entry name" value="trpS"/>
    <property type="match status" value="1"/>
</dbReference>
<accession>A0A6V6YWR2</accession>
<comment type="catalytic activity">
    <reaction evidence="7 8">
        <text>tRNA(Trp) + L-tryptophan + ATP = L-tryptophyl-tRNA(Trp) + AMP + diphosphate + H(+)</text>
        <dbReference type="Rhea" id="RHEA:24080"/>
        <dbReference type="Rhea" id="RHEA-COMP:9671"/>
        <dbReference type="Rhea" id="RHEA-COMP:9705"/>
        <dbReference type="ChEBI" id="CHEBI:15378"/>
        <dbReference type="ChEBI" id="CHEBI:30616"/>
        <dbReference type="ChEBI" id="CHEBI:33019"/>
        <dbReference type="ChEBI" id="CHEBI:57912"/>
        <dbReference type="ChEBI" id="CHEBI:78442"/>
        <dbReference type="ChEBI" id="CHEBI:78535"/>
        <dbReference type="ChEBI" id="CHEBI:456215"/>
        <dbReference type="EC" id="6.1.1.2"/>
    </reaction>
</comment>
<keyword evidence="11" id="KW-1185">Reference proteome</keyword>